<evidence type="ECO:0000313" key="6">
    <source>
        <dbReference type="Proteomes" id="UP000009080"/>
    </source>
</evidence>
<accession>C5BIF2</accession>
<feature type="domain" description="Soluble ligand binding" evidence="4">
    <location>
        <begin position="122"/>
        <end position="173"/>
    </location>
</feature>
<dbReference type="InterPro" id="IPR003715">
    <property type="entry name" value="Poly_export_N"/>
</dbReference>
<feature type="domain" description="Polysaccharide export protein N-terminal" evidence="3">
    <location>
        <begin position="39"/>
        <end position="112"/>
    </location>
</feature>
<evidence type="ECO:0000259" key="3">
    <source>
        <dbReference type="Pfam" id="PF02563"/>
    </source>
</evidence>
<evidence type="ECO:0000256" key="2">
    <source>
        <dbReference type="SAM" id="SignalP"/>
    </source>
</evidence>
<organism evidence="5 6">
    <name type="scientific">Teredinibacter turnerae (strain ATCC 39867 / T7901)</name>
    <dbReference type="NCBI Taxonomy" id="377629"/>
    <lineage>
        <taxon>Bacteria</taxon>
        <taxon>Pseudomonadati</taxon>
        <taxon>Pseudomonadota</taxon>
        <taxon>Gammaproteobacteria</taxon>
        <taxon>Cellvibrionales</taxon>
        <taxon>Cellvibrionaceae</taxon>
        <taxon>Teredinibacter</taxon>
    </lineage>
</organism>
<keyword evidence="6" id="KW-1185">Reference proteome</keyword>
<dbReference type="NCBIfam" id="TIGR03027">
    <property type="entry name" value="pepcterm_export"/>
    <property type="match status" value="1"/>
</dbReference>
<dbReference type="Gene3D" id="3.10.560.10">
    <property type="entry name" value="Outer membrane lipoprotein wza domain like"/>
    <property type="match status" value="1"/>
</dbReference>
<dbReference type="PANTHER" id="PTHR33619">
    <property type="entry name" value="POLYSACCHARIDE EXPORT PROTEIN GFCE-RELATED"/>
    <property type="match status" value="1"/>
</dbReference>
<dbReference type="Gene3D" id="3.30.1950.10">
    <property type="entry name" value="wza like domain"/>
    <property type="match status" value="1"/>
</dbReference>
<protein>
    <submittedName>
        <fullName evidence="5">Polysaccharide export protein</fullName>
    </submittedName>
</protein>
<keyword evidence="1 2" id="KW-0732">Signal</keyword>
<dbReference type="PANTHER" id="PTHR33619:SF3">
    <property type="entry name" value="POLYSACCHARIDE EXPORT PROTEIN GFCE-RELATED"/>
    <property type="match status" value="1"/>
</dbReference>
<reference evidence="5 6" key="1">
    <citation type="journal article" date="2009" name="PLoS ONE">
        <title>The complete genome of Teredinibacter turnerae T7901: an intracellular endosymbiont of marine wood-boring bivalves (shipworms).</title>
        <authorList>
            <person name="Yang J.C."/>
            <person name="Madupu R."/>
            <person name="Durkin A.S."/>
            <person name="Ekborg N.A."/>
            <person name="Pedamallu C.S."/>
            <person name="Hostetler J.B."/>
            <person name="Radune D."/>
            <person name="Toms B.S."/>
            <person name="Henrissat B."/>
            <person name="Coutinho P.M."/>
            <person name="Schwarz S."/>
            <person name="Field L."/>
            <person name="Trindade-Silva A.E."/>
            <person name="Soares C.A.G."/>
            <person name="Elshahawi S."/>
            <person name="Hanora A."/>
            <person name="Schmidt E.W."/>
            <person name="Haygood M.G."/>
            <person name="Posfai J."/>
            <person name="Benner J."/>
            <person name="Madinger C."/>
            <person name="Nove J."/>
            <person name="Anton B."/>
            <person name="Chaudhary K."/>
            <person name="Foster J."/>
            <person name="Holman A."/>
            <person name="Kumar S."/>
            <person name="Lessard P.A."/>
            <person name="Luyten Y.A."/>
            <person name="Slatko B."/>
            <person name="Wood N."/>
            <person name="Wu B."/>
            <person name="Teplitski M."/>
            <person name="Mougous J.D."/>
            <person name="Ward N."/>
            <person name="Eisen J.A."/>
            <person name="Badger J.H."/>
            <person name="Distel D.L."/>
        </authorList>
    </citation>
    <scope>NUCLEOTIDE SEQUENCE [LARGE SCALE GENOMIC DNA]</scope>
    <source>
        <strain evidence="6">ATCC 39867 / T7901</strain>
    </source>
</reference>
<evidence type="ECO:0000256" key="1">
    <source>
        <dbReference type="ARBA" id="ARBA00022729"/>
    </source>
</evidence>
<name>C5BIF2_TERTT</name>
<dbReference type="GO" id="GO:0015159">
    <property type="term" value="F:polysaccharide transmembrane transporter activity"/>
    <property type="evidence" value="ECO:0007669"/>
    <property type="project" value="InterPro"/>
</dbReference>
<sequence>MCRIKIAIVGLWMAVFGVGCSSPSRQEMPQETAVNFESVDTYKIGIADQLSVAVWRNAELSVNVPVRPDGKISIPLIGDVIAAGKETTELSSEIEKALANYVRTPNVTVIVTSANNAEYINRVRVTGAVLQPVSLPYRENMTVLDLVLAAGGLSEFASGNSAKLYRKTEDGVKTYKIRLKDIMNKGDIRTNYTLLPSDIVTVPESTF</sequence>
<gene>
    <name evidence="5" type="ordered locus">TERTU_4336</name>
</gene>
<feature type="signal peptide" evidence="2">
    <location>
        <begin position="1"/>
        <end position="21"/>
    </location>
</feature>
<dbReference type="InterPro" id="IPR019554">
    <property type="entry name" value="Soluble_ligand-bd"/>
</dbReference>
<dbReference type="Pfam" id="PF10531">
    <property type="entry name" value="SLBB"/>
    <property type="match status" value="1"/>
</dbReference>
<dbReference type="KEGG" id="ttu:TERTU_4336"/>
<dbReference type="STRING" id="377629.TERTU_4336"/>
<dbReference type="EMBL" id="CP001614">
    <property type="protein sequence ID" value="ACR14041.1"/>
    <property type="molecule type" value="Genomic_DNA"/>
</dbReference>
<feature type="chain" id="PRO_5002948601" evidence="2">
    <location>
        <begin position="22"/>
        <end position="207"/>
    </location>
</feature>
<dbReference type="InterPro" id="IPR017477">
    <property type="entry name" value="PEP-CTERM_polysacc_export"/>
</dbReference>
<dbReference type="HOGENOM" id="CLU_038343_3_2_6"/>
<dbReference type="PROSITE" id="PS51257">
    <property type="entry name" value="PROKAR_LIPOPROTEIN"/>
    <property type="match status" value="1"/>
</dbReference>
<evidence type="ECO:0000313" key="5">
    <source>
        <dbReference type="EMBL" id="ACR14041.1"/>
    </source>
</evidence>
<dbReference type="InterPro" id="IPR049712">
    <property type="entry name" value="Poly_export"/>
</dbReference>
<dbReference type="Proteomes" id="UP000009080">
    <property type="component" value="Chromosome"/>
</dbReference>
<dbReference type="eggNOG" id="COG1596">
    <property type="taxonomic scope" value="Bacteria"/>
</dbReference>
<proteinExistence type="predicted"/>
<dbReference type="Pfam" id="PF02563">
    <property type="entry name" value="Poly_export"/>
    <property type="match status" value="1"/>
</dbReference>
<evidence type="ECO:0000259" key="4">
    <source>
        <dbReference type="Pfam" id="PF10531"/>
    </source>
</evidence>
<dbReference type="AlphaFoldDB" id="C5BIF2"/>